<comment type="caution">
    <text evidence="2">The sequence shown here is derived from an EMBL/GenBank/DDBJ whole genome shotgun (WGS) entry which is preliminary data.</text>
</comment>
<protein>
    <submittedName>
        <fullName evidence="2">Uncharacterized protein</fullName>
    </submittedName>
</protein>
<evidence type="ECO:0000313" key="3">
    <source>
        <dbReference type="Proteomes" id="UP000324222"/>
    </source>
</evidence>
<feature type="region of interest" description="Disordered" evidence="1">
    <location>
        <begin position="1"/>
        <end position="38"/>
    </location>
</feature>
<feature type="compositionally biased region" description="Basic and acidic residues" evidence="1">
    <location>
        <begin position="16"/>
        <end position="25"/>
    </location>
</feature>
<gene>
    <name evidence="2" type="ORF">E2C01_009099</name>
</gene>
<evidence type="ECO:0000256" key="1">
    <source>
        <dbReference type="SAM" id="MobiDB-lite"/>
    </source>
</evidence>
<accession>A0A5B7D406</accession>
<reference evidence="2 3" key="1">
    <citation type="submission" date="2019-05" db="EMBL/GenBank/DDBJ databases">
        <title>Another draft genome of Portunus trituberculatus and its Hox gene families provides insights of decapod evolution.</title>
        <authorList>
            <person name="Jeong J.-H."/>
            <person name="Song I."/>
            <person name="Kim S."/>
            <person name="Choi T."/>
            <person name="Kim D."/>
            <person name="Ryu S."/>
            <person name="Kim W."/>
        </authorList>
    </citation>
    <scope>NUCLEOTIDE SEQUENCE [LARGE SCALE GENOMIC DNA]</scope>
    <source>
        <tissue evidence="2">Muscle</tissue>
    </source>
</reference>
<evidence type="ECO:0000313" key="2">
    <source>
        <dbReference type="EMBL" id="MPC16278.1"/>
    </source>
</evidence>
<dbReference type="EMBL" id="VSRR010000493">
    <property type="protein sequence ID" value="MPC16278.1"/>
    <property type="molecule type" value="Genomic_DNA"/>
</dbReference>
<keyword evidence="3" id="KW-1185">Reference proteome</keyword>
<dbReference type="Proteomes" id="UP000324222">
    <property type="component" value="Unassembled WGS sequence"/>
</dbReference>
<proteinExistence type="predicted"/>
<name>A0A5B7D406_PORTR</name>
<dbReference type="AlphaFoldDB" id="A0A5B7D406"/>
<sequence>MTDLREKSAGGPDCSHAGELRRSREWGQASSKQPGQERGLYCQPQSHILGVTGTQLVPTGHGLPRKMSIVRHLSRVASIRCCNVTTNSYAVCGSSSSSVRTVARSRGSLISSFLTNRTLLCDCFLG</sequence>
<organism evidence="2 3">
    <name type="scientific">Portunus trituberculatus</name>
    <name type="common">Swimming crab</name>
    <name type="synonym">Neptunus trituberculatus</name>
    <dbReference type="NCBI Taxonomy" id="210409"/>
    <lineage>
        <taxon>Eukaryota</taxon>
        <taxon>Metazoa</taxon>
        <taxon>Ecdysozoa</taxon>
        <taxon>Arthropoda</taxon>
        <taxon>Crustacea</taxon>
        <taxon>Multicrustacea</taxon>
        <taxon>Malacostraca</taxon>
        <taxon>Eumalacostraca</taxon>
        <taxon>Eucarida</taxon>
        <taxon>Decapoda</taxon>
        <taxon>Pleocyemata</taxon>
        <taxon>Brachyura</taxon>
        <taxon>Eubrachyura</taxon>
        <taxon>Portunoidea</taxon>
        <taxon>Portunidae</taxon>
        <taxon>Portuninae</taxon>
        <taxon>Portunus</taxon>
    </lineage>
</organism>